<dbReference type="InterPro" id="IPR029044">
    <property type="entry name" value="Nucleotide-diphossugar_trans"/>
</dbReference>
<evidence type="ECO:0000256" key="1">
    <source>
        <dbReference type="SAM" id="MobiDB-lite"/>
    </source>
</evidence>
<evidence type="ECO:0000256" key="2">
    <source>
        <dbReference type="SAM" id="Phobius"/>
    </source>
</evidence>
<reference evidence="3" key="1">
    <citation type="submission" date="2014-11" db="EMBL/GenBank/DDBJ databases">
        <authorList>
            <person name="Otto D Thomas"/>
            <person name="Naeem Raeece"/>
        </authorList>
    </citation>
    <scope>NUCLEOTIDE SEQUENCE</scope>
</reference>
<organism evidence="3">
    <name type="scientific">Chromera velia CCMP2878</name>
    <dbReference type="NCBI Taxonomy" id="1169474"/>
    <lineage>
        <taxon>Eukaryota</taxon>
        <taxon>Sar</taxon>
        <taxon>Alveolata</taxon>
        <taxon>Colpodellida</taxon>
        <taxon>Chromeraceae</taxon>
        <taxon>Chromera</taxon>
    </lineage>
</organism>
<dbReference type="AlphaFoldDB" id="A0A0G4HYJ1"/>
<feature type="region of interest" description="Disordered" evidence="1">
    <location>
        <begin position="209"/>
        <end position="229"/>
    </location>
</feature>
<dbReference type="PhylomeDB" id="A0A0G4HYJ1"/>
<protein>
    <submittedName>
        <fullName evidence="3">Uncharacterized protein</fullName>
    </submittedName>
</protein>
<dbReference type="Gene3D" id="3.90.550.10">
    <property type="entry name" value="Spore Coat Polysaccharide Biosynthesis Protein SpsA, Chain A"/>
    <property type="match status" value="1"/>
</dbReference>
<keyword evidence="2" id="KW-0472">Membrane</keyword>
<proteinExistence type="predicted"/>
<dbReference type="VEuPathDB" id="CryptoDB:Cvel_1537"/>
<dbReference type="EMBL" id="CDMZ01004388">
    <property type="protein sequence ID" value="CEM49610.1"/>
    <property type="molecule type" value="Genomic_DNA"/>
</dbReference>
<gene>
    <name evidence="3" type="ORF">Cvel_1537</name>
</gene>
<evidence type="ECO:0000313" key="3">
    <source>
        <dbReference type="EMBL" id="CEM49610.1"/>
    </source>
</evidence>
<sequence length="637" mass="72468">MQVRNCARRALVSVALLTTSVFFLSIFWVRLDSSEFGRPVPLWYNDEKSKEKCLVCTGSWDRGFCVRGPSSVENNNECIGGDFEGPTNGALCVQWFWVPQECEPFLKGHGPFGTDSGPENWRYAFRIEKLRKSGLIPSPPTLSPKCMRCAEFAGYGWCNVESDTDWKRAGKDQEPLWVGCKRGDRKGPSDGTICKQWAWLPSDCYTTPPHPHSRELQPKEPQQTVNVPLHPPDRRIAIVQVDDSDSTLERENWRCYAATHGYDFFLELPHGPGYEDLEIEYPTQPEQLGIVEGEWHTCTVCATRIGHVLRHLPDYDWVVQVSGDTMVVDHSYRLEQMLPDDADVVLPRRIQSHRDGNGNLVPESPRMCGCARAIEGHENLFQDYPNCIGDMLHTELIAVRNSDAGKRFVELFLRFGMPCGMIFDMGAIHSALLYWLFDPRVAAFYNKFSEAALLNKTIPMEFGGYIGKTDEDDSLWFTWDGRRCPFQCPLATAHAHWWQSSRVLRLQREWTSEIQPRGKVVLVTPQEILRDLMDPSTVLPGYDFIVHTKAQREDKWRDHFRSLPCEPGKKYPLPDGWITPETNWTDELKAKVYNEGFCPEDLHAGAIAALVARDTPISAATAKAGIHGHTNCKQFPF</sequence>
<accession>A0A0G4HYJ1</accession>
<name>A0A0G4HYJ1_9ALVE</name>
<keyword evidence="2" id="KW-1133">Transmembrane helix</keyword>
<keyword evidence="2" id="KW-0812">Transmembrane</keyword>
<feature type="transmembrane region" description="Helical" evidence="2">
    <location>
        <begin position="12"/>
        <end position="31"/>
    </location>
</feature>